<evidence type="ECO:0000313" key="3">
    <source>
        <dbReference type="Proteomes" id="UP000595917"/>
    </source>
</evidence>
<dbReference type="AlphaFoldDB" id="A0A7T7XPK3"/>
<feature type="chain" id="PRO_5031555464" description="Lipocalin-like domain-containing protein" evidence="1">
    <location>
        <begin position="22"/>
        <end position="125"/>
    </location>
</feature>
<feature type="signal peptide" evidence="1">
    <location>
        <begin position="1"/>
        <end position="21"/>
    </location>
</feature>
<dbReference type="KEGG" id="bhc:JFL75_03715"/>
<proteinExistence type="predicted"/>
<keyword evidence="3" id="KW-1185">Reference proteome</keyword>
<keyword evidence="1" id="KW-0732">Signal</keyword>
<evidence type="ECO:0000256" key="1">
    <source>
        <dbReference type="SAM" id="SignalP"/>
    </source>
</evidence>
<dbReference type="RefSeq" id="WP_215627337.1">
    <property type="nucleotide sequence ID" value="NZ_CP067089.2"/>
</dbReference>
<protein>
    <recommendedName>
        <fullName evidence="4">Lipocalin-like domain-containing protein</fullName>
    </recommendedName>
</protein>
<dbReference type="EMBL" id="CP067089">
    <property type="protein sequence ID" value="QQO10033.1"/>
    <property type="molecule type" value="Genomic_DNA"/>
</dbReference>
<evidence type="ECO:0008006" key="4">
    <source>
        <dbReference type="Google" id="ProtNLM"/>
    </source>
</evidence>
<accession>A0A7T7XPK3</accession>
<reference evidence="2" key="1">
    <citation type="submission" date="2021-01" db="EMBL/GenBank/DDBJ databases">
        <title>Description of Breznakiella homolactica.</title>
        <authorList>
            <person name="Song Y."/>
            <person name="Brune A."/>
        </authorList>
    </citation>
    <scope>NUCLEOTIDE SEQUENCE</scope>
    <source>
        <strain evidence="2">RmG30</strain>
    </source>
</reference>
<name>A0A7T7XPK3_9SPIR</name>
<dbReference type="PROSITE" id="PS51257">
    <property type="entry name" value="PROKAR_LIPOPROTEIN"/>
    <property type="match status" value="1"/>
</dbReference>
<dbReference type="Proteomes" id="UP000595917">
    <property type="component" value="Chromosome"/>
</dbReference>
<sequence length="125" mass="13521">MKKWKLALVGIACLVSLTVLLGCDNGSTSSSKVTTSSLRGTWAKEGTSSTKLIFAETTYSYEYSGAVQYTRDYSLNGDIISFNWSPSITATATVKLSGDKKTLTISDFSYPNSNTSGFNGTWIKE</sequence>
<organism evidence="2 3">
    <name type="scientific">Breznakiella homolactica</name>
    <dbReference type="NCBI Taxonomy" id="2798577"/>
    <lineage>
        <taxon>Bacteria</taxon>
        <taxon>Pseudomonadati</taxon>
        <taxon>Spirochaetota</taxon>
        <taxon>Spirochaetia</taxon>
        <taxon>Spirochaetales</taxon>
        <taxon>Breznakiellaceae</taxon>
        <taxon>Breznakiella</taxon>
    </lineage>
</organism>
<gene>
    <name evidence="2" type="ORF">JFL75_03715</name>
</gene>
<evidence type="ECO:0000313" key="2">
    <source>
        <dbReference type="EMBL" id="QQO10033.1"/>
    </source>
</evidence>